<name>R4Z1G0_9ACTN</name>
<evidence type="ECO:0000313" key="3">
    <source>
        <dbReference type="Proteomes" id="UP000018291"/>
    </source>
</evidence>
<dbReference type="OrthoDB" id="5179337at2"/>
<gene>
    <name evidence="2" type="ORF">BN381_450055</name>
</gene>
<dbReference type="HOGENOM" id="CLU_935916_0_0_11"/>
<keyword evidence="1" id="KW-0472">Membrane</keyword>
<feature type="transmembrane region" description="Helical" evidence="1">
    <location>
        <begin position="234"/>
        <end position="255"/>
    </location>
</feature>
<dbReference type="RefSeq" id="WP_012229012.1">
    <property type="nucleotide sequence ID" value="NZ_HG422565.1"/>
</dbReference>
<keyword evidence="1" id="KW-1133">Transmembrane helix</keyword>
<keyword evidence="3" id="KW-1185">Reference proteome</keyword>
<feature type="transmembrane region" description="Helical" evidence="1">
    <location>
        <begin position="200"/>
        <end position="222"/>
    </location>
</feature>
<evidence type="ECO:0000313" key="2">
    <source>
        <dbReference type="EMBL" id="CCM64744.1"/>
    </source>
</evidence>
<dbReference type="EMBL" id="CANL01000040">
    <property type="protein sequence ID" value="CCM64744.1"/>
    <property type="molecule type" value="Genomic_DNA"/>
</dbReference>
<protein>
    <submittedName>
        <fullName evidence="2">Uncharacterized protein</fullName>
    </submittedName>
</protein>
<feature type="transmembrane region" description="Helical" evidence="1">
    <location>
        <begin position="63"/>
        <end position="85"/>
    </location>
</feature>
<dbReference type="STRING" id="1229780.BN381_450055"/>
<dbReference type="Proteomes" id="UP000018291">
    <property type="component" value="Unassembled WGS sequence"/>
</dbReference>
<feature type="transmembrane region" description="Helical" evidence="1">
    <location>
        <begin position="111"/>
        <end position="128"/>
    </location>
</feature>
<sequence>MINTGSRTYFGLAIGAFISAVLYGFITNTMDAGTWSTLAGDGAVGAVLGPLTFGYKGGVGDHFGYAALMGFAGLSVGLGALTTAFRDGDAVSIVEVEAPDRSYVDQPPMDVVPWPALFALALGIAVVGLSFQPFLFGLGLFAAFLIGAEWTLTVWSERTSADPEVNRTARRRVLWPLEVPVGVAVGLGIVVFALSRLFLATAGMGAAIIAAGLALAVMSTAFALSARPTINRGVVLAVVILFGVIVIGAGIWGGLADDHKEHPEDNEAAWLLVDNQGQTGAMPSSISAPGPSALVAA</sequence>
<feature type="transmembrane region" description="Helical" evidence="1">
    <location>
        <begin position="9"/>
        <end position="26"/>
    </location>
</feature>
<dbReference type="AlphaFoldDB" id="R4Z1G0"/>
<feature type="transmembrane region" description="Helical" evidence="1">
    <location>
        <begin position="173"/>
        <end position="194"/>
    </location>
</feature>
<evidence type="ECO:0000256" key="1">
    <source>
        <dbReference type="SAM" id="Phobius"/>
    </source>
</evidence>
<reference evidence="2 3" key="1">
    <citation type="journal article" date="2013" name="ISME J.">
        <title>Metabolic model for the filamentous 'Candidatus Microthrix parvicella' based on genomic and metagenomic analyses.</title>
        <authorList>
            <person name="Jon McIlroy S."/>
            <person name="Kristiansen R."/>
            <person name="Albertsen M."/>
            <person name="Michael Karst S."/>
            <person name="Rossetti S."/>
            <person name="Lund Nielsen J."/>
            <person name="Tandoi V."/>
            <person name="James Seviour R."/>
            <person name="Nielsen P.H."/>
        </authorList>
    </citation>
    <scope>NUCLEOTIDE SEQUENCE [LARGE SCALE GENOMIC DNA]</scope>
    <source>
        <strain evidence="2 3">RN1</strain>
    </source>
</reference>
<comment type="caution">
    <text evidence="2">The sequence shown here is derived from an EMBL/GenBank/DDBJ whole genome shotgun (WGS) entry which is preliminary data.</text>
</comment>
<proteinExistence type="predicted"/>
<keyword evidence="1" id="KW-0812">Transmembrane</keyword>
<accession>R4Z1G0</accession>
<organism evidence="2 3">
    <name type="scientific">Candidatus Neomicrothrix parvicella RN1</name>
    <dbReference type="NCBI Taxonomy" id="1229780"/>
    <lineage>
        <taxon>Bacteria</taxon>
        <taxon>Bacillati</taxon>
        <taxon>Actinomycetota</taxon>
        <taxon>Acidimicrobiia</taxon>
        <taxon>Acidimicrobiales</taxon>
        <taxon>Microthrixaceae</taxon>
        <taxon>Candidatus Neomicrothrix</taxon>
    </lineage>
</organism>
<feature type="transmembrane region" description="Helical" evidence="1">
    <location>
        <begin position="134"/>
        <end position="152"/>
    </location>
</feature>
<dbReference type="eggNOG" id="ENOG50343IH">
    <property type="taxonomic scope" value="Bacteria"/>
</dbReference>